<keyword evidence="7 13" id="KW-0328">Glycosyltransferase</keyword>
<evidence type="ECO:0000256" key="5">
    <source>
        <dbReference type="ARBA" id="ARBA00011895"/>
    </source>
</evidence>
<dbReference type="EC" id="2.4.2.8" evidence="5 13"/>
<dbReference type="AlphaFoldDB" id="A0AAV7JMM3"/>
<gene>
    <name evidence="15" type="ORF">LOD99_6479</name>
</gene>
<dbReference type="GO" id="GO:0000287">
    <property type="term" value="F:magnesium ion binding"/>
    <property type="evidence" value="ECO:0007669"/>
    <property type="project" value="TreeGrafter"/>
</dbReference>
<comment type="cofactor">
    <cofactor evidence="1 13">
        <name>Mg(2+)</name>
        <dbReference type="ChEBI" id="CHEBI:18420"/>
    </cofactor>
</comment>
<evidence type="ECO:0000313" key="15">
    <source>
        <dbReference type="EMBL" id="KAI6649689.1"/>
    </source>
</evidence>
<protein>
    <recommendedName>
        <fullName evidence="5 13">Hypoxanthine phosphoribosyltransferase</fullName>
        <ecNumber evidence="5 13">2.4.2.8</ecNumber>
    </recommendedName>
</protein>
<dbReference type="GO" id="GO:0046100">
    <property type="term" value="P:hypoxanthine metabolic process"/>
    <property type="evidence" value="ECO:0007669"/>
    <property type="project" value="TreeGrafter"/>
</dbReference>
<keyword evidence="8 13" id="KW-0808">Transferase</keyword>
<keyword evidence="6 13" id="KW-0963">Cytoplasm</keyword>
<dbReference type="GO" id="GO:0006178">
    <property type="term" value="P:guanine salvage"/>
    <property type="evidence" value="ECO:0007669"/>
    <property type="project" value="TreeGrafter"/>
</dbReference>
<reference evidence="15 16" key="1">
    <citation type="journal article" date="2023" name="BMC Biol.">
        <title>The compact genome of the sponge Oopsacas minuta (Hexactinellida) is lacking key metazoan core genes.</title>
        <authorList>
            <person name="Santini S."/>
            <person name="Schenkelaars Q."/>
            <person name="Jourda C."/>
            <person name="Duchesne M."/>
            <person name="Belahbib H."/>
            <person name="Rocher C."/>
            <person name="Selva M."/>
            <person name="Riesgo A."/>
            <person name="Vervoort M."/>
            <person name="Leys S.P."/>
            <person name="Kodjabachian L."/>
            <person name="Le Bivic A."/>
            <person name="Borchiellini C."/>
            <person name="Claverie J.M."/>
            <person name="Renard E."/>
        </authorList>
    </citation>
    <scope>NUCLEOTIDE SEQUENCE [LARGE SCALE GENOMIC DNA]</scope>
    <source>
        <strain evidence="15">SPO-2</strain>
    </source>
</reference>
<evidence type="ECO:0000256" key="10">
    <source>
        <dbReference type="ARBA" id="ARBA00022726"/>
    </source>
</evidence>
<evidence type="ECO:0000256" key="6">
    <source>
        <dbReference type="ARBA" id="ARBA00022490"/>
    </source>
</evidence>
<comment type="caution">
    <text evidence="15">The sequence shown here is derived from an EMBL/GenBank/DDBJ whole genome shotgun (WGS) entry which is preliminary data.</text>
</comment>
<dbReference type="Gene3D" id="3.40.50.2020">
    <property type="match status" value="1"/>
</dbReference>
<sequence>MAETTDKDKLRSIPITDTQSYPLESFLIPAHYINDLSYVMIPHGLIVDRAEKLAYEIIRDLTGPLVMLCVLKGAYQFYSDLIDKIQSLNCVYKHKSLQLDIDFIRMKSYVDDSSTGDVKVVGHEDFTRVKGKHVLIVEDIVDTGATILKLNSHISKFQPASVKVATLLLKRNPARTIEYQPDFVGFDIPDKFIVGYGLDYNEYFRDLPHICVINDAGKVKYSSSKS</sequence>
<name>A0AAV7JMM3_9METZ</name>
<comment type="similarity">
    <text evidence="4 13">Belongs to the purine/pyrimidine phosphoribosyltransferase family.</text>
</comment>
<dbReference type="Proteomes" id="UP001165289">
    <property type="component" value="Unassembled WGS sequence"/>
</dbReference>
<keyword evidence="12 13" id="KW-0460">Magnesium</keyword>
<accession>A0AAV7JMM3</accession>
<keyword evidence="9 13" id="KW-0479">Metal-binding</keyword>
<evidence type="ECO:0000259" key="14">
    <source>
        <dbReference type="Pfam" id="PF00156"/>
    </source>
</evidence>
<dbReference type="GO" id="GO:0032263">
    <property type="term" value="P:GMP salvage"/>
    <property type="evidence" value="ECO:0007669"/>
    <property type="project" value="TreeGrafter"/>
</dbReference>
<dbReference type="SUPFAM" id="SSF53271">
    <property type="entry name" value="PRTase-like"/>
    <property type="match status" value="1"/>
</dbReference>
<dbReference type="PANTHER" id="PTHR43340">
    <property type="entry name" value="HYPOXANTHINE-GUANINE PHOSPHORIBOSYLTRANSFERASE"/>
    <property type="match status" value="1"/>
</dbReference>
<evidence type="ECO:0000256" key="13">
    <source>
        <dbReference type="RuleBase" id="RU364099"/>
    </source>
</evidence>
<keyword evidence="11 13" id="KW-0547">Nucleotide-binding</keyword>
<dbReference type="PANTHER" id="PTHR43340:SF1">
    <property type="entry name" value="HYPOXANTHINE PHOSPHORIBOSYLTRANSFERASE"/>
    <property type="match status" value="1"/>
</dbReference>
<comment type="subcellular location">
    <subcellularLocation>
        <location evidence="2 13">Cytoplasm</location>
    </subcellularLocation>
</comment>
<comment type="pathway">
    <text evidence="3 13">Purine metabolism; IMP biosynthesis via salvage pathway; IMP from hypoxanthine: step 1/1.</text>
</comment>
<feature type="domain" description="Phosphoribosyltransferase" evidence="14">
    <location>
        <begin position="45"/>
        <end position="200"/>
    </location>
</feature>
<dbReference type="EMBL" id="JAKMXF010000318">
    <property type="protein sequence ID" value="KAI6649689.1"/>
    <property type="molecule type" value="Genomic_DNA"/>
</dbReference>
<proteinExistence type="inferred from homology"/>
<keyword evidence="10 13" id="KW-0660">Purine salvage</keyword>
<dbReference type="Pfam" id="PF00156">
    <property type="entry name" value="Pribosyltran"/>
    <property type="match status" value="1"/>
</dbReference>
<dbReference type="GO" id="GO:0005829">
    <property type="term" value="C:cytosol"/>
    <property type="evidence" value="ECO:0007669"/>
    <property type="project" value="TreeGrafter"/>
</dbReference>
<dbReference type="CDD" id="cd06223">
    <property type="entry name" value="PRTases_typeI"/>
    <property type="match status" value="1"/>
</dbReference>
<dbReference type="GO" id="GO:0000166">
    <property type="term" value="F:nucleotide binding"/>
    <property type="evidence" value="ECO:0007669"/>
    <property type="project" value="UniProtKB-KW"/>
</dbReference>
<evidence type="ECO:0000256" key="11">
    <source>
        <dbReference type="ARBA" id="ARBA00022741"/>
    </source>
</evidence>
<evidence type="ECO:0000256" key="4">
    <source>
        <dbReference type="ARBA" id="ARBA00008391"/>
    </source>
</evidence>
<dbReference type="InterPro" id="IPR050408">
    <property type="entry name" value="HGPRT"/>
</dbReference>
<dbReference type="FunFam" id="3.40.50.2020:FF:000053">
    <property type="entry name" value="Hypoxanthine phosphoribosyltransferase"/>
    <property type="match status" value="1"/>
</dbReference>
<evidence type="ECO:0000256" key="1">
    <source>
        <dbReference type="ARBA" id="ARBA00001946"/>
    </source>
</evidence>
<evidence type="ECO:0000313" key="16">
    <source>
        <dbReference type="Proteomes" id="UP001165289"/>
    </source>
</evidence>
<organism evidence="15 16">
    <name type="scientific">Oopsacas minuta</name>
    <dbReference type="NCBI Taxonomy" id="111878"/>
    <lineage>
        <taxon>Eukaryota</taxon>
        <taxon>Metazoa</taxon>
        <taxon>Porifera</taxon>
        <taxon>Hexactinellida</taxon>
        <taxon>Hexasterophora</taxon>
        <taxon>Lyssacinosida</taxon>
        <taxon>Leucopsacidae</taxon>
        <taxon>Oopsacas</taxon>
    </lineage>
</organism>
<evidence type="ECO:0000256" key="9">
    <source>
        <dbReference type="ARBA" id="ARBA00022723"/>
    </source>
</evidence>
<dbReference type="InterPro" id="IPR029057">
    <property type="entry name" value="PRTase-like"/>
</dbReference>
<evidence type="ECO:0000256" key="7">
    <source>
        <dbReference type="ARBA" id="ARBA00022676"/>
    </source>
</evidence>
<dbReference type="InterPro" id="IPR000836">
    <property type="entry name" value="PRTase_dom"/>
</dbReference>
<dbReference type="NCBIfam" id="TIGR01203">
    <property type="entry name" value="HGPRTase"/>
    <property type="match status" value="1"/>
</dbReference>
<dbReference type="GO" id="GO:0032264">
    <property type="term" value="P:IMP salvage"/>
    <property type="evidence" value="ECO:0007669"/>
    <property type="project" value="TreeGrafter"/>
</dbReference>
<dbReference type="InterPro" id="IPR005904">
    <property type="entry name" value="Hxn_phspho_trans"/>
</dbReference>
<dbReference type="GO" id="GO:0006166">
    <property type="term" value="P:purine ribonucleoside salvage"/>
    <property type="evidence" value="ECO:0007669"/>
    <property type="project" value="UniProtKB-KW"/>
</dbReference>
<evidence type="ECO:0000256" key="12">
    <source>
        <dbReference type="ARBA" id="ARBA00022842"/>
    </source>
</evidence>
<evidence type="ECO:0000256" key="2">
    <source>
        <dbReference type="ARBA" id="ARBA00004496"/>
    </source>
</evidence>
<comment type="catalytic activity">
    <reaction evidence="13">
        <text>IMP + diphosphate = hypoxanthine + 5-phospho-alpha-D-ribose 1-diphosphate</text>
        <dbReference type="Rhea" id="RHEA:17973"/>
        <dbReference type="ChEBI" id="CHEBI:17368"/>
        <dbReference type="ChEBI" id="CHEBI:33019"/>
        <dbReference type="ChEBI" id="CHEBI:58017"/>
        <dbReference type="ChEBI" id="CHEBI:58053"/>
        <dbReference type="EC" id="2.4.2.8"/>
    </reaction>
</comment>
<keyword evidence="16" id="KW-1185">Reference proteome</keyword>
<dbReference type="GO" id="GO:0004422">
    <property type="term" value="F:hypoxanthine phosphoribosyltransferase activity"/>
    <property type="evidence" value="ECO:0007669"/>
    <property type="project" value="InterPro"/>
</dbReference>
<evidence type="ECO:0000256" key="3">
    <source>
        <dbReference type="ARBA" id="ARBA00004669"/>
    </source>
</evidence>
<evidence type="ECO:0000256" key="8">
    <source>
        <dbReference type="ARBA" id="ARBA00022679"/>
    </source>
</evidence>